<dbReference type="SUPFAM" id="SSF46785">
    <property type="entry name" value="Winged helix' DNA-binding domain"/>
    <property type="match status" value="1"/>
</dbReference>
<dbReference type="Pfam" id="PF12802">
    <property type="entry name" value="MarR_2"/>
    <property type="match status" value="1"/>
</dbReference>
<dbReference type="InterPro" id="IPR036390">
    <property type="entry name" value="WH_DNA-bd_sf"/>
</dbReference>
<dbReference type="Gene3D" id="1.10.10.10">
    <property type="entry name" value="Winged helix-like DNA-binding domain superfamily/Winged helix DNA-binding domain"/>
    <property type="match status" value="1"/>
</dbReference>
<dbReference type="EMBL" id="LLXZ01000081">
    <property type="protein sequence ID" value="KRR08843.1"/>
    <property type="molecule type" value="Genomic_DNA"/>
</dbReference>
<proteinExistence type="predicted"/>
<evidence type="ECO:0000313" key="2">
    <source>
        <dbReference type="EMBL" id="KRR08843.1"/>
    </source>
</evidence>
<reference evidence="2 3" key="1">
    <citation type="submission" date="2014-03" db="EMBL/GenBank/DDBJ databases">
        <title>Bradyrhizobium valentinum sp. nov., isolated from effective nodules of Lupinus mariae-josephae, a lupine endemic of basic-lime soils in Eastern Spain.</title>
        <authorList>
            <person name="Duran D."/>
            <person name="Rey L."/>
            <person name="Navarro A."/>
            <person name="Busquets A."/>
            <person name="Imperial J."/>
            <person name="Ruiz-Argueso T."/>
        </authorList>
    </citation>
    <scope>NUCLEOTIDE SEQUENCE [LARGE SCALE GENOMIC DNA]</scope>
    <source>
        <strain evidence="2 3">PAC68</strain>
    </source>
</reference>
<dbReference type="PANTHER" id="PTHR33164">
    <property type="entry name" value="TRANSCRIPTIONAL REGULATOR, MARR FAMILY"/>
    <property type="match status" value="1"/>
</dbReference>
<dbReference type="AlphaFoldDB" id="A0A0R3LN06"/>
<dbReference type="PROSITE" id="PS50995">
    <property type="entry name" value="HTH_MARR_2"/>
    <property type="match status" value="1"/>
</dbReference>
<name>A0A0R3LN06_9BRAD</name>
<feature type="domain" description="HTH marR-type" evidence="1">
    <location>
        <begin position="1"/>
        <end position="154"/>
    </location>
</feature>
<dbReference type="InterPro" id="IPR036388">
    <property type="entry name" value="WH-like_DNA-bd_sf"/>
</dbReference>
<accession>A0A0R3LN06</accession>
<dbReference type="Proteomes" id="UP000050863">
    <property type="component" value="Unassembled WGS sequence"/>
</dbReference>
<protein>
    <submittedName>
        <fullName evidence="2">Transcriptional regulator</fullName>
    </submittedName>
</protein>
<evidence type="ECO:0000313" key="3">
    <source>
        <dbReference type="Proteomes" id="UP000050863"/>
    </source>
</evidence>
<dbReference type="STRING" id="280332.CQ12_26895"/>
<organism evidence="2 3">
    <name type="scientific">Bradyrhizobium jicamae</name>
    <dbReference type="NCBI Taxonomy" id="280332"/>
    <lineage>
        <taxon>Bacteria</taxon>
        <taxon>Pseudomonadati</taxon>
        <taxon>Pseudomonadota</taxon>
        <taxon>Alphaproteobacteria</taxon>
        <taxon>Hyphomicrobiales</taxon>
        <taxon>Nitrobacteraceae</taxon>
        <taxon>Bradyrhizobium</taxon>
    </lineage>
</organism>
<dbReference type="OrthoDB" id="9799368at2"/>
<dbReference type="RefSeq" id="WP_057835772.1">
    <property type="nucleotide sequence ID" value="NZ_LLXZ01000081.1"/>
</dbReference>
<dbReference type="GO" id="GO:0006950">
    <property type="term" value="P:response to stress"/>
    <property type="evidence" value="ECO:0007669"/>
    <property type="project" value="TreeGrafter"/>
</dbReference>
<dbReference type="InterPro" id="IPR039422">
    <property type="entry name" value="MarR/SlyA-like"/>
</dbReference>
<keyword evidence="3" id="KW-1185">Reference proteome</keyword>
<dbReference type="PANTHER" id="PTHR33164:SF44">
    <property type="entry name" value="TRANSCRIPTIONAL REGULATORY PROTEIN"/>
    <property type="match status" value="1"/>
</dbReference>
<evidence type="ECO:0000259" key="1">
    <source>
        <dbReference type="PROSITE" id="PS50995"/>
    </source>
</evidence>
<sequence>MKKVAKRAAGLHRASLTKLHDLDAALELMYYGWRGMTLTADQYLATLGLSRPHHRILYVVARQPDISIGALIEILGISKQALNRPLSLLLERKLLTSTRSAEQHRSKLLRLTEAGKRIEQRASGYERKVLREAFDRVGQPGAAAWMAVMGAIADNN</sequence>
<dbReference type="SMART" id="SM00347">
    <property type="entry name" value="HTH_MARR"/>
    <property type="match status" value="1"/>
</dbReference>
<comment type="caution">
    <text evidence="2">The sequence shown here is derived from an EMBL/GenBank/DDBJ whole genome shotgun (WGS) entry which is preliminary data.</text>
</comment>
<gene>
    <name evidence="2" type="ORF">CQ12_26895</name>
</gene>
<dbReference type="GO" id="GO:0003700">
    <property type="term" value="F:DNA-binding transcription factor activity"/>
    <property type="evidence" value="ECO:0007669"/>
    <property type="project" value="InterPro"/>
</dbReference>
<dbReference type="InterPro" id="IPR000835">
    <property type="entry name" value="HTH_MarR-typ"/>
</dbReference>